<evidence type="ECO:0000256" key="2">
    <source>
        <dbReference type="RuleBase" id="RU362116"/>
    </source>
</evidence>
<comment type="caution">
    <text evidence="5">The sequence shown here is derived from an EMBL/GenBank/DDBJ whole genome shotgun (WGS) entry which is preliminary data.</text>
</comment>
<evidence type="ECO:0000259" key="4">
    <source>
        <dbReference type="Pfam" id="PF22692"/>
    </source>
</evidence>
<dbReference type="InterPro" id="IPR053967">
    <property type="entry name" value="LlgE_F_G-like_D1"/>
</dbReference>
<accession>A0ABT0VGI8</accession>
<gene>
    <name evidence="5" type="ORF">KAK10_03255</name>
</gene>
<keyword evidence="6" id="KW-1185">Reference proteome</keyword>
<feature type="domain" description="Flagellar basal-body/hook protein C-terminal" evidence="3">
    <location>
        <begin position="188"/>
        <end position="229"/>
    </location>
</feature>
<proteinExistence type="inferred from homology"/>
<dbReference type="InterPro" id="IPR020013">
    <property type="entry name" value="Flagellar_FlgE/F/G"/>
</dbReference>
<dbReference type="EMBL" id="JAGMVS010000042">
    <property type="protein sequence ID" value="MCM2436948.1"/>
    <property type="molecule type" value="Genomic_DNA"/>
</dbReference>
<dbReference type="PANTHER" id="PTHR30435">
    <property type="entry name" value="FLAGELLAR PROTEIN"/>
    <property type="match status" value="1"/>
</dbReference>
<organism evidence="5 6">
    <name type="scientific">Periweissella beninensis</name>
    <dbReference type="NCBI Taxonomy" id="504936"/>
    <lineage>
        <taxon>Bacteria</taxon>
        <taxon>Bacillati</taxon>
        <taxon>Bacillota</taxon>
        <taxon>Bacilli</taxon>
        <taxon>Lactobacillales</taxon>
        <taxon>Lactobacillaceae</taxon>
        <taxon>Periweissella</taxon>
    </lineage>
</organism>
<evidence type="ECO:0000313" key="6">
    <source>
        <dbReference type="Proteomes" id="UP001057481"/>
    </source>
</evidence>
<keyword evidence="5" id="KW-0969">Cilium</keyword>
<dbReference type="Proteomes" id="UP001057481">
    <property type="component" value="Unassembled WGS sequence"/>
</dbReference>
<dbReference type="InterPro" id="IPR037925">
    <property type="entry name" value="FlgE/F/G-like"/>
</dbReference>
<keyword evidence="5" id="KW-0966">Cell projection</keyword>
<feature type="domain" description="Flagellar hook protein FlgE/F/G-like D1" evidence="4">
    <location>
        <begin position="96"/>
        <end position="145"/>
    </location>
</feature>
<dbReference type="Pfam" id="PF22692">
    <property type="entry name" value="LlgE_F_G_D1"/>
    <property type="match status" value="1"/>
</dbReference>
<dbReference type="NCBIfam" id="TIGR03506">
    <property type="entry name" value="FlgEFG_subfam"/>
    <property type="match status" value="1"/>
</dbReference>
<reference evidence="5" key="1">
    <citation type="submission" date="2021-04" db="EMBL/GenBank/DDBJ databases">
        <title>Taxonomic assessment of Weissella genus.</title>
        <authorList>
            <person name="Fanelli F."/>
            <person name="Chieffi D."/>
            <person name="Dell'Aquila A."/>
            <person name="Gyu-Sung C."/>
            <person name="Franz C.M.A.P."/>
            <person name="Fusco V."/>
        </authorList>
    </citation>
    <scope>NUCLEOTIDE SEQUENCE</scope>
    <source>
        <strain evidence="5">LMG 25373</strain>
    </source>
</reference>
<comment type="similarity">
    <text evidence="1 2">Belongs to the flagella basal body rod proteins family.</text>
</comment>
<dbReference type="Pfam" id="PF06429">
    <property type="entry name" value="Flg_bbr_C"/>
    <property type="match status" value="1"/>
</dbReference>
<dbReference type="RefSeq" id="WP_205144115.1">
    <property type="nucleotide sequence ID" value="NZ_JAFBDN010000020.1"/>
</dbReference>
<dbReference type="SUPFAM" id="SSF117143">
    <property type="entry name" value="Flagellar hook protein flgE"/>
    <property type="match status" value="1"/>
</dbReference>
<sequence>MIRGFDTLNRNIDILQKRQENISANMANVNTNGYLDKELFQSTLKSVGLHNYQAGANANQRHNIGQFIFGNQIDGSYINMAAGPLKETDQTNDFATNGTGFFTVRMANGQLGYTRNGQFTVNDNNQYVTQDGYQVLNQNNQPVQATKQVPKFKIVNLANPTTLTSQGNTYYTSTTAPTTINNAQITRGFVMQSNVSVADEMVALMQTGREYEANQKVLSATNETVNKAVNQLGTVQ</sequence>
<dbReference type="InterPro" id="IPR010930">
    <property type="entry name" value="Flg_bb/hook_C_dom"/>
</dbReference>
<keyword evidence="5" id="KW-0282">Flagellum</keyword>
<name>A0ABT0VGI8_9LACO</name>
<dbReference type="PANTHER" id="PTHR30435:SF19">
    <property type="entry name" value="FLAGELLAR BASAL-BODY ROD PROTEIN FLGG"/>
    <property type="match status" value="1"/>
</dbReference>
<evidence type="ECO:0000256" key="1">
    <source>
        <dbReference type="ARBA" id="ARBA00009677"/>
    </source>
</evidence>
<evidence type="ECO:0000313" key="5">
    <source>
        <dbReference type="EMBL" id="MCM2436948.1"/>
    </source>
</evidence>
<evidence type="ECO:0000259" key="3">
    <source>
        <dbReference type="Pfam" id="PF06429"/>
    </source>
</evidence>
<protein>
    <submittedName>
        <fullName evidence="5">Flagellar hook-basal body complex protein</fullName>
    </submittedName>
</protein>
<comment type="subcellular location">
    <subcellularLocation>
        <location evidence="2">Bacterial flagellum basal body</location>
    </subcellularLocation>
</comment>
<keyword evidence="2" id="KW-0975">Bacterial flagellum</keyword>